<dbReference type="AlphaFoldDB" id="A0AAV4LLL6"/>
<accession>A0AAV4LLL6</accession>
<feature type="signal peptide" evidence="1">
    <location>
        <begin position="1"/>
        <end position="23"/>
    </location>
</feature>
<keyword evidence="3" id="KW-1185">Reference proteome</keyword>
<feature type="chain" id="PRO_5043640948" evidence="1">
    <location>
        <begin position="24"/>
        <end position="536"/>
    </location>
</feature>
<evidence type="ECO:0000256" key="1">
    <source>
        <dbReference type="SAM" id="SignalP"/>
    </source>
</evidence>
<dbReference type="Proteomes" id="UP001497744">
    <property type="component" value="Unassembled WGS sequence"/>
</dbReference>
<proteinExistence type="predicted"/>
<sequence>MMFGPTHPTKLLNTLLLVGVTLRIRRIQRETNCCVNPHEQGHLCDVVEAQRADVFRVRRALVAHDNGGQLRWPLDLLQRTEVDLGKGQHGIALELALLVLQAAALQNLLVVLRELGQLALVADELLLVLRERLQRVGDKLQVVREVLVVVGVQNVKHADVLFGAVEHVLAEEALGQDRVLDHNRNLNQQLGALEAVEVAHVALRAVVDLQQLVGGAVGLEGNLAGARHRVESQHDGHVHGLLVDDQVVNHLLRLHVAEVQRLVPPDGKAVDVNVVEQVGHLVLVLDKLLVRLLLQLLVGQVRGVLVAAERVVDVALLRVGEAVGHLQLVAHVETKQLAVHRHRVVVLAMLHGLEQRQTVDFHVAVLGAPRGHCGIRGTLHQGPVRHQLGGLWGRRPGILRLAGGSPAENATDKLPACPAAPCDCTLCAGTTRKRQHVPSLPGPSGGTEMFRYLESPGASPMAYNDDELSDYLDYDDMDYGMSPDYGDSSAPVFSIVDTKGTGASGYQGARKRALLRSVIMRFSFQSHDRRGAKGDA</sequence>
<dbReference type="RefSeq" id="XP_067713089.1">
    <property type="nucleotide sequence ID" value="XM_067856988.1"/>
</dbReference>
<gene>
    <name evidence="2" type="ORF">BcabD6B2_04530</name>
</gene>
<organism evidence="2 3">
    <name type="scientific">Babesia caballi</name>
    <dbReference type="NCBI Taxonomy" id="5871"/>
    <lineage>
        <taxon>Eukaryota</taxon>
        <taxon>Sar</taxon>
        <taxon>Alveolata</taxon>
        <taxon>Apicomplexa</taxon>
        <taxon>Aconoidasida</taxon>
        <taxon>Piroplasmida</taxon>
        <taxon>Babesiidae</taxon>
        <taxon>Babesia</taxon>
    </lineage>
</organism>
<name>A0AAV4LLL6_BABCB</name>
<comment type="caution">
    <text evidence="2">The sequence shown here is derived from an EMBL/GenBank/DDBJ whole genome shotgun (WGS) entry which is preliminary data.</text>
</comment>
<dbReference type="GeneID" id="94192501"/>
<evidence type="ECO:0000313" key="3">
    <source>
        <dbReference type="Proteomes" id="UP001497744"/>
    </source>
</evidence>
<dbReference type="EMBL" id="BPLF01000001">
    <property type="protein sequence ID" value="GIX61018.1"/>
    <property type="molecule type" value="Genomic_DNA"/>
</dbReference>
<reference evidence="2 3" key="1">
    <citation type="submission" date="2021-06" db="EMBL/GenBank/DDBJ databases">
        <title>Genome sequence of Babesia caballi.</title>
        <authorList>
            <person name="Yamagishi J."/>
            <person name="Kidaka T."/>
            <person name="Ochi A."/>
        </authorList>
    </citation>
    <scope>NUCLEOTIDE SEQUENCE [LARGE SCALE GENOMIC DNA]</scope>
    <source>
        <strain evidence="2">USDA-D6B2</strain>
    </source>
</reference>
<keyword evidence="1" id="KW-0732">Signal</keyword>
<protein>
    <submittedName>
        <fullName evidence="2">C-PI de-N-acetylase, putative</fullName>
    </submittedName>
</protein>
<evidence type="ECO:0000313" key="2">
    <source>
        <dbReference type="EMBL" id="GIX61018.1"/>
    </source>
</evidence>